<evidence type="ECO:0000313" key="3">
    <source>
        <dbReference type="Proteomes" id="UP000239001"/>
    </source>
</evidence>
<evidence type="ECO:0008006" key="4">
    <source>
        <dbReference type="Google" id="ProtNLM"/>
    </source>
</evidence>
<feature type="region of interest" description="Disordered" evidence="1">
    <location>
        <begin position="1"/>
        <end position="24"/>
    </location>
</feature>
<dbReference type="RefSeq" id="WP_106458967.1">
    <property type="nucleotide sequence ID" value="NZ_PXOH01000037.1"/>
</dbReference>
<dbReference type="AlphaFoldDB" id="A0A2T1LSH8"/>
<evidence type="ECO:0000256" key="1">
    <source>
        <dbReference type="SAM" id="MobiDB-lite"/>
    </source>
</evidence>
<dbReference type="PANTHER" id="PTHR38010">
    <property type="entry name" value="SLR0848 PROTEIN"/>
    <property type="match status" value="1"/>
</dbReference>
<dbReference type="EMBL" id="PXOH01000037">
    <property type="protein sequence ID" value="PSF32470.1"/>
    <property type="molecule type" value="Genomic_DNA"/>
</dbReference>
<keyword evidence="3" id="KW-1185">Reference proteome</keyword>
<feature type="compositionally biased region" description="Polar residues" evidence="1">
    <location>
        <begin position="8"/>
        <end position="21"/>
    </location>
</feature>
<gene>
    <name evidence="2" type="ORF">C7H19_21475</name>
</gene>
<protein>
    <recommendedName>
        <fullName evidence="4">ATP synthase F0 subunit B</fullName>
    </recommendedName>
</protein>
<dbReference type="PANTHER" id="PTHR38010:SF1">
    <property type="entry name" value="SLR0848 PROTEIN"/>
    <property type="match status" value="1"/>
</dbReference>
<proteinExistence type="predicted"/>
<dbReference type="OrthoDB" id="511915at2"/>
<name>A0A2T1LSH8_9CHRO</name>
<reference evidence="2 3" key="2">
    <citation type="submission" date="2018-03" db="EMBL/GenBank/DDBJ databases">
        <authorList>
            <person name="Keele B.F."/>
        </authorList>
    </citation>
    <scope>NUCLEOTIDE SEQUENCE [LARGE SCALE GENOMIC DNA]</scope>
    <source>
        <strain evidence="2 3">CCALA 016</strain>
    </source>
</reference>
<sequence>MARKNTSSRKGADSTNHNHSGYSHKIEPDVYQELARLQEMIYDSFHIPMTRWTVIDEGKILDQLELISDNVPEAINRAIAIIEKEQEIITDAEAYAQQIVQSAQQKASLILDQTGIVQQAEYQASQIREQVQLECEAYQQQTRSEVEQMRRSVTQELEQIRHQTFAECEAIQNDADQYADAVLIHLEEQLDDMLRVVRNGRAQIRQNSLPDEPPPKNLPEGNGHN</sequence>
<dbReference type="SUPFAM" id="SSF58113">
    <property type="entry name" value="Apolipoprotein A-I"/>
    <property type="match status" value="1"/>
</dbReference>
<comment type="caution">
    <text evidence="2">The sequence shown here is derived from an EMBL/GenBank/DDBJ whole genome shotgun (WGS) entry which is preliminary data.</text>
</comment>
<evidence type="ECO:0000313" key="2">
    <source>
        <dbReference type="EMBL" id="PSF32470.1"/>
    </source>
</evidence>
<accession>A0A2T1LSH8</accession>
<organism evidence="2 3">
    <name type="scientific">Aphanothece hegewaldii CCALA 016</name>
    <dbReference type="NCBI Taxonomy" id="2107694"/>
    <lineage>
        <taxon>Bacteria</taxon>
        <taxon>Bacillati</taxon>
        <taxon>Cyanobacteriota</taxon>
        <taxon>Cyanophyceae</taxon>
        <taxon>Oscillatoriophycideae</taxon>
        <taxon>Chroococcales</taxon>
        <taxon>Aphanothecaceae</taxon>
        <taxon>Aphanothece</taxon>
    </lineage>
</organism>
<reference evidence="2 3" key="1">
    <citation type="submission" date="2018-03" db="EMBL/GenBank/DDBJ databases">
        <title>The ancient ancestry and fast evolution of plastids.</title>
        <authorList>
            <person name="Moore K.R."/>
            <person name="Magnabosco C."/>
            <person name="Momper L."/>
            <person name="Gold D.A."/>
            <person name="Bosak T."/>
            <person name="Fournier G.P."/>
        </authorList>
    </citation>
    <scope>NUCLEOTIDE SEQUENCE [LARGE SCALE GENOMIC DNA]</scope>
    <source>
        <strain evidence="2 3">CCALA 016</strain>
    </source>
</reference>
<feature type="region of interest" description="Disordered" evidence="1">
    <location>
        <begin position="204"/>
        <end position="225"/>
    </location>
</feature>
<dbReference type="Proteomes" id="UP000239001">
    <property type="component" value="Unassembled WGS sequence"/>
</dbReference>